<sequence length="230" mass="23194">MLREGPRVTAGTLDLPLPLQPAPAATTLVIDSATDACSVALFAGDTLIAGDYRVLGRGHAEALVPMIAALPERGQASRIAVALGPGSFTGVRVGLAAARALALAWGSDLVGYPTLALVAAMARNTEGGQAVGVAMTGGHGEWFIEGFGSNGASCRPLTSRAPGAAAIETVEHIVAGNQAEALVAARGTGRALPLWPDARAFSLLAEDVLTVDAQPLYGRAPDAKLPLGAS</sequence>
<reference evidence="2 3" key="1">
    <citation type="journal article" date="2015" name="G3 (Bethesda)">
        <title>Insights into Ongoing Evolution of the Hexachlorocyclohexane Catabolic Pathway from Comparative Genomics of Ten Sphingomonadaceae Strains.</title>
        <authorList>
            <person name="Pearce S.L."/>
            <person name="Oakeshott J.G."/>
            <person name="Pandey G."/>
        </authorList>
    </citation>
    <scope>NUCLEOTIDE SEQUENCE [LARGE SCALE GENOMIC DNA]</scope>
    <source>
        <strain evidence="2 3">LL02</strain>
    </source>
</reference>
<dbReference type="InterPro" id="IPR000905">
    <property type="entry name" value="Gcp-like_dom"/>
</dbReference>
<gene>
    <name evidence="2" type="ORF">V474_00985</name>
</gene>
<evidence type="ECO:0000259" key="1">
    <source>
        <dbReference type="Pfam" id="PF00814"/>
    </source>
</evidence>
<dbReference type="SUPFAM" id="SSF53067">
    <property type="entry name" value="Actin-like ATPase domain"/>
    <property type="match status" value="1"/>
</dbReference>
<dbReference type="EMBL" id="JACU01000001">
    <property type="protein sequence ID" value="KMS60290.1"/>
    <property type="molecule type" value="Genomic_DNA"/>
</dbReference>
<protein>
    <submittedName>
        <fullName evidence="2">Peptidase M22</fullName>
    </submittedName>
</protein>
<accession>A0A0J8B1N0</accession>
<evidence type="ECO:0000313" key="2">
    <source>
        <dbReference type="EMBL" id="KMS60290.1"/>
    </source>
</evidence>
<dbReference type="Proteomes" id="UP000052268">
    <property type="component" value="Unassembled WGS sequence"/>
</dbReference>
<dbReference type="InterPro" id="IPR043129">
    <property type="entry name" value="ATPase_NBD"/>
</dbReference>
<keyword evidence="3" id="KW-1185">Reference proteome</keyword>
<evidence type="ECO:0000313" key="3">
    <source>
        <dbReference type="Proteomes" id="UP000052268"/>
    </source>
</evidence>
<dbReference type="AlphaFoldDB" id="A0A0J8B1N0"/>
<dbReference type="Gene3D" id="3.30.420.40">
    <property type="match status" value="2"/>
</dbReference>
<dbReference type="PATRIC" id="fig|1114963.3.peg.194"/>
<dbReference type="OrthoDB" id="9809995at2"/>
<name>A0A0J8B1N0_9SPHN</name>
<dbReference type="NCBIfam" id="TIGR03725">
    <property type="entry name" value="T6A_YeaZ"/>
    <property type="match status" value="1"/>
</dbReference>
<organism evidence="2 3">
    <name type="scientific">Novosphingobium barchaimii LL02</name>
    <dbReference type="NCBI Taxonomy" id="1114963"/>
    <lineage>
        <taxon>Bacteria</taxon>
        <taxon>Pseudomonadati</taxon>
        <taxon>Pseudomonadota</taxon>
        <taxon>Alphaproteobacteria</taxon>
        <taxon>Sphingomonadales</taxon>
        <taxon>Sphingomonadaceae</taxon>
        <taxon>Novosphingobium</taxon>
    </lineage>
</organism>
<dbReference type="Pfam" id="PF00814">
    <property type="entry name" value="TsaD"/>
    <property type="match status" value="1"/>
</dbReference>
<proteinExistence type="predicted"/>
<feature type="domain" description="Gcp-like" evidence="1">
    <location>
        <begin position="56"/>
        <end position="143"/>
    </location>
</feature>
<dbReference type="GO" id="GO:0002949">
    <property type="term" value="P:tRNA threonylcarbamoyladenosine modification"/>
    <property type="evidence" value="ECO:0007669"/>
    <property type="project" value="InterPro"/>
</dbReference>
<dbReference type="InterPro" id="IPR022496">
    <property type="entry name" value="T6A_TsaB"/>
</dbReference>
<comment type="caution">
    <text evidence="2">The sequence shown here is derived from an EMBL/GenBank/DDBJ whole genome shotgun (WGS) entry which is preliminary data.</text>
</comment>